<dbReference type="Proteomes" id="UP001155483">
    <property type="component" value="Unassembled WGS sequence"/>
</dbReference>
<name>A0A9X3B7X7_9BACT</name>
<sequence>MKKFVAASLFITAFLLLGCEPAATFDKPQPADVKSLTSFPRRLQGKYISANQASVITITDQLITRQYDFDVKEHKDNIGSSYKLVGDTVVDQTDGTKEKVVVTDDSIIFHANWTDTLFSVTTRNVIKKFKGYYFLNKYYGDNAWEVNKLSLQNGVLSVGSISDIDDIQKLKAITETTNDTMAKHFALSRRQFKKFVRRDGFSEEETFARVEEDGM</sequence>
<gene>
    <name evidence="2" type="ORF">OCK74_07755</name>
</gene>
<keyword evidence="3" id="KW-1185">Reference proteome</keyword>
<comment type="caution">
    <text evidence="2">The sequence shown here is derived from an EMBL/GenBank/DDBJ whole genome shotgun (WGS) entry which is preliminary data.</text>
</comment>
<evidence type="ECO:0000313" key="2">
    <source>
        <dbReference type="EMBL" id="MCU7549006.1"/>
    </source>
</evidence>
<dbReference type="PROSITE" id="PS51257">
    <property type="entry name" value="PROKAR_LIPOPROTEIN"/>
    <property type="match status" value="1"/>
</dbReference>
<feature type="chain" id="PRO_5040804737" description="Lipoprotein" evidence="1">
    <location>
        <begin position="23"/>
        <end position="215"/>
    </location>
</feature>
<dbReference type="EMBL" id="JAOTIF010000004">
    <property type="protein sequence ID" value="MCU7549006.1"/>
    <property type="molecule type" value="Genomic_DNA"/>
</dbReference>
<feature type="signal peptide" evidence="1">
    <location>
        <begin position="1"/>
        <end position="22"/>
    </location>
</feature>
<evidence type="ECO:0000313" key="3">
    <source>
        <dbReference type="Proteomes" id="UP001155483"/>
    </source>
</evidence>
<accession>A0A9X3B7X7</accession>
<proteinExistence type="predicted"/>
<keyword evidence="1" id="KW-0732">Signal</keyword>
<reference evidence="2" key="1">
    <citation type="submission" date="2022-09" db="EMBL/GenBank/DDBJ databases">
        <authorList>
            <person name="Yuan C."/>
            <person name="Ke Z."/>
        </authorList>
    </citation>
    <scope>NUCLEOTIDE SEQUENCE</scope>
    <source>
        <strain evidence="2">LB-8</strain>
    </source>
</reference>
<evidence type="ECO:0008006" key="4">
    <source>
        <dbReference type="Google" id="ProtNLM"/>
    </source>
</evidence>
<protein>
    <recommendedName>
        <fullName evidence="4">Lipoprotein</fullName>
    </recommendedName>
</protein>
<evidence type="ECO:0000256" key="1">
    <source>
        <dbReference type="SAM" id="SignalP"/>
    </source>
</evidence>
<dbReference type="AlphaFoldDB" id="A0A9X3B7X7"/>
<reference evidence="2" key="2">
    <citation type="submission" date="2023-04" db="EMBL/GenBank/DDBJ databases">
        <title>Paracnuella aquatica gen. nov., sp. nov., a member of the family Chitinophagaceae isolated from a hot spring.</title>
        <authorList>
            <person name="Wang C."/>
        </authorList>
    </citation>
    <scope>NUCLEOTIDE SEQUENCE</scope>
    <source>
        <strain evidence="2">LB-8</strain>
    </source>
</reference>
<organism evidence="2 3">
    <name type="scientific">Paraflavisolibacter caeni</name>
    <dbReference type="NCBI Taxonomy" id="2982496"/>
    <lineage>
        <taxon>Bacteria</taxon>
        <taxon>Pseudomonadati</taxon>
        <taxon>Bacteroidota</taxon>
        <taxon>Chitinophagia</taxon>
        <taxon>Chitinophagales</taxon>
        <taxon>Chitinophagaceae</taxon>
        <taxon>Paraflavisolibacter</taxon>
    </lineage>
</organism>
<dbReference type="RefSeq" id="WP_279296450.1">
    <property type="nucleotide sequence ID" value="NZ_JAOTIF010000004.1"/>
</dbReference>